<keyword evidence="3" id="KW-1185">Reference proteome</keyword>
<comment type="caution">
    <text evidence="2">The sequence shown here is derived from an EMBL/GenBank/DDBJ whole genome shotgun (WGS) entry which is preliminary data.</text>
</comment>
<proteinExistence type="predicted"/>
<dbReference type="Proteomes" id="UP001526426">
    <property type="component" value="Unassembled WGS sequence"/>
</dbReference>
<organism evidence="2 3">
    <name type="scientific">Spirulina subsalsa FACHB-351</name>
    <dbReference type="NCBI Taxonomy" id="234711"/>
    <lineage>
        <taxon>Bacteria</taxon>
        <taxon>Bacillati</taxon>
        <taxon>Cyanobacteriota</taxon>
        <taxon>Cyanophyceae</taxon>
        <taxon>Spirulinales</taxon>
        <taxon>Spirulinaceae</taxon>
        <taxon>Spirulina</taxon>
    </lineage>
</organism>
<keyword evidence="1" id="KW-1133">Transmembrane helix</keyword>
<reference evidence="2 3" key="1">
    <citation type="submission" date="2021-08" db="EMBL/GenBank/DDBJ databases">
        <title>Draft genome sequence of Spirulina subsalsa with high tolerance to salinity and hype-accumulation of phycocyanin.</title>
        <authorList>
            <person name="Pei H."/>
            <person name="Jiang L."/>
        </authorList>
    </citation>
    <scope>NUCLEOTIDE SEQUENCE [LARGE SCALE GENOMIC DNA]</scope>
    <source>
        <strain evidence="2 3">FACHB-351</strain>
    </source>
</reference>
<keyword evidence="1" id="KW-0472">Membrane</keyword>
<gene>
    <name evidence="2" type="ORF">K4A83_17940</name>
</gene>
<evidence type="ECO:0000313" key="3">
    <source>
        <dbReference type="Proteomes" id="UP001526426"/>
    </source>
</evidence>
<protein>
    <submittedName>
        <fullName evidence="2">Uncharacterized protein</fullName>
    </submittedName>
</protein>
<dbReference type="EMBL" id="JAIHOM010000112">
    <property type="protein sequence ID" value="MCW6038137.1"/>
    <property type="molecule type" value="Genomic_DNA"/>
</dbReference>
<name>A0ABT3L9E3_9CYAN</name>
<accession>A0ABT3L9E3</accession>
<feature type="transmembrane region" description="Helical" evidence="1">
    <location>
        <begin position="72"/>
        <end position="88"/>
    </location>
</feature>
<sequence length="91" mass="9922">MENGWTDLFCERSGNYWAFPPGAVMPEPVPLKVLRLIKEQKGLCLEERVLLLVVSLASIGAVVSTFLSHCPMPLVLAFALGAIAIPLLDDE</sequence>
<evidence type="ECO:0000313" key="2">
    <source>
        <dbReference type="EMBL" id="MCW6038137.1"/>
    </source>
</evidence>
<evidence type="ECO:0000256" key="1">
    <source>
        <dbReference type="SAM" id="Phobius"/>
    </source>
</evidence>
<keyword evidence="1" id="KW-0812">Transmembrane</keyword>